<comment type="caution">
    <text evidence="5">The sequence shown here is derived from an EMBL/GenBank/DDBJ whole genome shotgun (WGS) entry which is preliminary data.</text>
</comment>
<keyword evidence="6" id="KW-1185">Reference proteome</keyword>
<accession>A0A552WRV1</accession>
<evidence type="ECO:0000313" key="6">
    <source>
        <dbReference type="Proteomes" id="UP000318693"/>
    </source>
</evidence>
<feature type="domain" description="Rhodanese" evidence="4">
    <location>
        <begin position="19"/>
        <end position="136"/>
    </location>
</feature>
<dbReference type="AlphaFoldDB" id="A0A552WRV1"/>
<sequence length="284" mass="29433">MERADVLVTARALAAEVDGPRAPALLDVRWALGAPDGRAAYRAGHLPGAVYVDLESELAAPPSTAAGRHPLPAPADLQVAARRWGLHAGDQVVAYDDVGGTSAARAWWLLRWAGLQVRLLDGGLAAWRRAGLPLEEGEAAPEPGDVVLPIVRTGRAGMPTAEIHDAAAWPATGVLLDARAAERYRGEVEPVDPRPGHIPGARSAPTTDNLRPDATFRPAAQLRERFASLGANGTSPVAVYCGSGVTAAHEVAALASVGVTATLYAGSWSQWCGDPARPAATGAD</sequence>
<evidence type="ECO:0000313" key="5">
    <source>
        <dbReference type="EMBL" id="TRW45551.1"/>
    </source>
</evidence>
<keyword evidence="1 5" id="KW-0808">Transferase</keyword>
<evidence type="ECO:0000256" key="1">
    <source>
        <dbReference type="ARBA" id="ARBA00022679"/>
    </source>
</evidence>
<dbReference type="PROSITE" id="PS50206">
    <property type="entry name" value="RHODANESE_3"/>
    <property type="match status" value="2"/>
</dbReference>
<dbReference type="PANTHER" id="PTHR11364:SF27">
    <property type="entry name" value="SULFURTRANSFERASE"/>
    <property type="match status" value="1"/>
</dbReference>
<dbReference type="PROSITE" id="PS00380">
    <property type="entry name" value="RHODANESE_1"/>
    <property type="match status" value="1"/>
</dbReference>
<dbReference type="Proteomes" id="UP000318693">
    <property type="component" value="Unassembled WGS sequence"/>
</dbReference>
<dbReference type="InterPro" id="IPR001307">
    <property type="entry name" value="Thiosulphate_STrfase_CS"/>
</dbReference>
<dbReference type="Gene3D" id="3.40.250.10">
    <property type="entry name" value="Rhodanese-like domain"/>
    <property type="match status" value="2"/>
</dbReference>
<feature type="region of interest" description="Disordered" evidence="3">
    <location>
        <begin position="188"/>
        <end position="213"/>
    </location>
</feature>
<dbReference type="InterPro" id="IPR045078">
    <property type="entry name" value="TST/MPST-like"/>
</dbReference>
<proteinExistence type="predicted"/>
<protein>
    <submittedName>
        <fullName evidence="5">Sulfurtransferase</fullName>
    </submittedName>
</protein>
<reference evidence="5 6" key="1">
    <citation type="submission" date="2019-07" db="EMBL/GenBank/DDBJ databases">
        <title>Georgenia wutianyii sp. nov. and Georgenia *** sp. nov. isolated from plateau pika (Ochotona curzoniae) in the Qinghai-Tibet plateau of China.</title>
        <authorList>
            <person name="Tian Z."/>
        </authorList>
    </citation>
    <scope>NUCLEOTIDE SEQUENCE [LARGE SCALE GENOMIC DNA]</scope>
    <source>
        <strain evidence="5 6">Z446</strain>
    </source>
</reference>
<name>A0A552WRV1_9MICO</name>
<dbReference type="GO" id="GO:0004792">
    <property type="term" value="F:thiosulfate-cyanide sulfurtransferase activity"/>
    <property type="evidence" value="ECO:0007669"/>
    <property type="project" value="InterPro"/>
</dbReference>
<dbReference type="PANTHER" id="PTHR11364">
    <property type="entry name" value="THIOSULFATE SULFERTANSFERASE"/>
    <property type="match status" value="1"/>
</dbReference>
<dbReference type="CDD" id="cd01448">
    <property type="entry name" value="TST_Repeat_1"/>
    <property type="match status" value="1"/>
</dbReference>
<dbReference type="SMART" id="SM00450">
    <property type="entry name" value="RHOD"/>
    <property type="match status" value="2"/>
</dbReference>
<dbReference type="RefSeq" id="WP_143418221.1">
    <property type="nucleotide sequence ID" value="NZ_VJXR01000021.1"/>
</dbReference>
<feature type="domain" description="Rhodanese" evidence="4">
    <location>
        <begin position="174"/>
        <end position="280"/>
    </location>
</feature>
<dbReference type="InterPro" id="IPR036873">
    <property type="entry name" value="Rhodanese-like_dom_sf"/>
</dbReference>
<evidence type="ECO:0000259" key="4">
    <source>
        <dbReference type="PROSITE" id="PS50206"/>
    </source>
</evidence>
<gene>
    <name evidence="5" type="ORF">FJ693_09070</name>
</gene>
<evidence type="ECO:0000256" key="3">
    <source>
        <dbReference type="SAM" id="MobiDB-lite"/>
    </source>
</evidence>
<organism evidence="5 6">
    <name type="scientific">Georgenia yuyongxinii</name>
    <dbReference type="NCBI Taxonomy" id="2589797"/>
    <lineage>
        <taxon>Bacteria</taxon>
        <taxon>Bacillati</taxon>
        <taxon>Actinomycetota</taxon>
        <taxon>Actinomycetes</taxon>
        <taxon>Micrococcales</taxon>
        <taxon>Bogoriellaceae</taxon>
        <taxon>Georgenia</taxon>
    </lineage>
</organism>
<dbReference type="Pfam" id="PF00581">
    <property type="entry name" value="Rhodanese"/>
    <property type="match status" value="2"/>
</dbReference>
<dbReference type="InterPro" id="IPR001763">
    <property type="entry name" value="Rhodanese-like_dom"/>
</dbReference>
<dbReference type="EMBL" id="VJXR01000021">
    <property type="protein sequence ID" value="TRW45551.1"/>
    <property type="molecule type" value="Genomic_DNA"/>
</dbReference>
<dbReference type="CDD" id="cd01449">
    <property type="entry name" value="TST_Repeat_2"/>
    <property type="match status" value="1"/>
</dbReference>
<evidence type="ECO:0000256" key="2">
    <source>
        <dbReference type="ARBA" id="ARBA00022737"/>
    </source>
</evidence>
<dbReference type="SUPFAM" id="SSF52821">
    <property type="entry name" value="Rhodanese/Cell cycle control phosphatase"/>
    <property type="match status" value="2"/>
</dbReference>
<keyword evidence="2" id="KW-0677">Repeat</keyword>